<protein>
    <submittedName>
        <fullName evidence="1">Uncharacterized protein</fullName>
    </submittedName>
</protein>
<reference evidence="1 2" key="1">
    <citation type="submission" date="2017-09" db="EMBL/GenBank/DDBJ databases">
        <title>Large-scale bioinformatics analysis of Bacillus genomes uncovers conserved roles of natural products in bacterial physiology.</title>
        <authorList>
            <consortium name="Agbiome Team Llc"/>
            <person name="Bleich R.M."/>
            <person name="Grubbs K.J."/>
            <person name="Santa Maria K.C."/>
            <person name="Allen S.E."/>
            <person name="Farag S."/>
            <person name="Shank E.A."/>
            <person name="Bowers A."/>
        </authorList>
    </citation>
    <scope>NUCLEOTIDE SEQUENCE [LARGE SCALE GENOMIC DNA]</scope>
    <source>
        <strain evidence="1 2">AFS029792</strain>
    </source>
</reference>
<evidence type="ECO:0000313" key="2">
    <source>
        <dbReference type="Proteomes" id="UP000225135"/>
    </source>
</evidence>
<dbReference type="Proteomes" id="UP000225135">
    <property type="component" value="Unassembled WGS sequence"/>
</dbReference>
<organism evidence="1 2">
    <name type="scientific">Bacillus cereus</name>
    <dbReference type="NCBI Taxonomy" id="1396"/>
    <lineage>
        <taxon>Bacteria</taxon>
        <taxon>Bacillati</taxon>
        <taxon>Bacillota</taxon>
        <taxon>Bacilli</taxon>
        <taxon>Bacillales</taxon>
        <taxon>Bacillaceae</taxon>
        <taxon>Bacillus</taxon>
        <taxon>Bacillus cereus group</taxon>
    </lineage>
</organism>
<dbReference type="EMBL" id="NUUR01000102">
    <property type="protein sequence ID" value="PHG76343.1"/>
    <property type="molecule type" value="Genomic_DNA"/>
</dbReference>
<dbReference type="RefSeq" id="WP_016084075.1">
    <property type="nucleotide sequence ID" value="NZ_NUQH01000063.1"/>
</dbReference>
<name>A0A9X7E204_BACCE</name>
<gene>
    <name evidence="1" type="ORF">COI69_26915</name>
</gene>
<accession>A0A9X7E204</accession>
<comment type="caution">
    <text evidence="1">The sequence shown here is derived from an EMBL/GenBank/DDBJ whole genome shotgun (WGS) entry which is preliminary data.</text>
</comment>
<evidence type="ECO:0000313" key="1">
    <source>
        <dbReference type="EMBL" id="PHG76343.1"/>
    </source>
</evidence>
<proteinExistence type="predicted"/>
<sequence>MYDPYRQQYQFMVTQFNRGFINGAGGGPGTPEPQPIDPIGPHFPTYYTQPYYVQPYTQPNYVQPYVQPYMPFYTQLGR</sequence>
<dbReference type="AlphaFoldDB" id="A0A9X7E204"/>